<evidence type="ECO:0000313" key="7">
    <source>
        <dbReference type="EMBL" id="TCK26355.1"/>
    </source>
</evidence>
<feature type="DNA-binding region" description="H-T-H motif" evidence="5">
    <location>
        <begin position="29"/>
        <end position="48"/>
    </location>
</feature>
<comment type="caution">
    <text evidence="7">The sequence shown here is derived from an EMBL/GenBank/DDBJ whole genome shotgun (WGS) entry which is preliminary data.</text>
</comment>
<dbReference type="PROSITE" id="PS01081">
    <property type="entry name" value="HTH_TETR_1"/>
    <property type="match status" value="1"/>
</dbReference>
<dbReference type="Pfam" id="PF00440">
    <property type="entry name" value="TetR_N"/>
    <property type="match status" value="1"/>
</dbReference>
<evidence type="ECO:0000259" key="6">
    <source>
        <dbReference type="PROSITE" id="PS50977"/>
    </source>
</evidence>
<dbReference type="SUPFAM" id="SSF46689">
    <property type="entry name" value="Homeodomain-like"/>
    <property type="match status" value="1"/>
</dbReference>
<feature type="domain" description="HTH tetR-type" evidence="6">
    <location>
        <begin position="6"/>
        <end position="66"/>
    </location>
</feature>
<evidence type="ECO:0000256" key="5">
    <source>
        <dbReference type="PROSITE-ProRule" id="PRU00335"/>
    </source>
</evidence>
<dbReference type="PROSITE" id="PS00356">
    <property type="entry name" value="HTH_LACI_1"/>
    <property type="match status" value="1"/>
</dbReference>
<dbReference type="GO" id="GO:0000976">
    <property type="term" value="F:transcription cis-regulatory region binding"/>
    <property type="evidence" value="ECO:0007669"/>
    <property type="project" value="TreeGrafter"/>
</dbReference>
<dbReference type="PRINTS" id="PR00455">
    <property type="entry name" value="HTHTETR"/>
</dbReference>
<protein>
    <submittedName>
        <fullName evidence="7">TetR family transcriptional regulator</fullName>
    </submittedName>
</protein>
<keyword evidence="3 5" id="KW-0238">DNA-binding</keyword>
<dbReference type="PANTHER" id="PTHR30055">
    <property type="entry name" value="HTH-TYPE TRANSCRIPTIONAL REGULATOR RUTR"/>
    <property type="match status" value="1"/>
</dbReference>
<organism evidence="7 8">
    <name type="scientific">Pseudonocardia endophytica</name>
    <dbReference type="NCBI Taxonomy" id="401976"/>
    <lineage>
        <taxon>Bacteria</taxon>
        <taxon>Bacillati</taxon>
        <taxon>Actinomycetota</taxon>
        <taxon>Actinomycetes</taxon>
        <taxon>Pseudonocardiales</taxon>
        <taxon>Pseudonocardiaceae</taxon>
        <taxon>Pseudonocardia</taxon>
    </lineage>
</organism>
<gene>
    <name evidence="7" type="ORF">EV378_2188</name>
</gene>
<evidence type="ECO:0000256" key="2">
    <source>
        <dbReference type="ARBA" id="ARBA00023015"/>
    </source>
</evidence>
<name>A0A4R1HYV5_PSEEN</name>
<dbReference type="SUPFAM" id="SSF48498">
    <property type="entry name" value="Tetracyclin repressor-like, C-terminal domain"/>
    <property type="match status" value="1"/>
</dbReference>
<dbReference type="Proteomes" id="UP000295560">
    <property type="component" value="Unassembled WGS sequence"/>
</dbReference>
<keyword evidence="1" id="KW-0678">Repressor</keyword>
<proteinExistence type="predicted"/>
<dbReference type="InterPro" id="IPR023772">
    <property type="entry name" value="DNA-bd_HTH_TetR-type_CS"/>
</dbReference>
<evidence type="ECO:0000256" key="1">
    <source>
        <dbReference type="ARBA" id="ARBA00022491"/>
    </source>
</evidence>
<dbReference type="GO" id="GO:0003700">
    <property type="term" value="F:DNA-binding transcription factor activity"/>
    <property type="evidence" value="ECO:0007669"/>
    <property type="project" value="TreeGrafter"/>
</dbReference>
<dbReference type="InterPro" id="IPR036271">
    <property type="entry name" value="Tet_transcr_reg_TetR-rel_C_sf"/>
</dbReference>
<reference evidence="7 8" key="1">
    <citation type="submission" date="2019-03" db="EMBL/GenBank/DDBJ databases">
        <title>Sequencing the genomes of 1000 actinobacteria strains.</title>
        <authorList>
            <person name="Klenk H.-P."/>
        </authorList>
    </citation>
    <scope>NUCLEOTIDE SEQUENCE [LARGE SCALE GENOMIC DNA]</scope>
    <source>
        <strain evidence="7 8">DSM 44969</strain>
    </source>
</reference>
<evidence type="ECO:0000256" key="3">
    <source>
        <dbReference type="ARBA" id="ARBA00023125"/>
    </source>
</evidence>
<dbReference type="InterPro" id="IPR009057">
    <property type="entry name" value="Homeodomain-like_sf"/>
</dbReference>
<dbReference type="PROSITE" id="PS50977">
    <property type="entry name" value="HTH_TETR_2"/>
    <property type="match status" value="1"/>
</dbReference>
<dbReference type="InterPro" id="IPR001647">
    <property type="entry name" value="HTH_TetR"/>
</dbReference>
<accession>A0A4R1HYV5</accession>
<dbReference type="EMBL" id="SMFZ01000001">
    <property type="protein sequence ID" value="TCK26355.1"/>
    <property type="molecule type" value="Genomic_DNA"/>
</dbReference>
<dbReference type="AlphaFoldDB" id="A0A4R1HYV5"/>
<dbReference type="InterPro" id="IPR041490">
    <property type="entry name" value="KstR2_TetR_C"/>
</dbReference>
<dbReference type="Gene3D" id="1.10.10.60">
    <property type="entry name" value="Homeodomain-like"/>
    <property type="match status" value="1"/>
</dbReference>
<dbReference type="RefSeq" id="WP_132423483.1">
    <property type="nucleotide sequence ID" value="NZ_SMFZ01000001.1"/>
</dbReference>
<keyword evidence="4" id="KW-0804">Transcription</keyword>
<evidence type="ECO:0000313" key="8">
    <source>
        <dbReference type="Proteomes" id="UP000295560"/>
    </source>
</evidence>
<keyword evidence="2" id="KW-0805">Transcription regulation</keyword>
<dbReference type="InterPro" id="IPR050109">
    <property type="entry name" value="HTH-type_TetR-like_transc_reg"/>
</dbReference>
<evidence type="ECO:0000256" key="4">
    <source>
        <dbReference type="ARBA" id="ARBA00023163"/>
    </source>
</evidence>
<dbReference type="Pfam" id="PF17932">
    <property type="entry name" value="TetR_C_24"/>
    <property type="match status" value="1"/>
</dbReference>
<dbReference type="OrthoDB" id="3190535at2"/>
<keyword evidence="8" id="KW-1185">Reference proteome</keyword>
<dbReference type="Gene3D" id="1.10.357.10">
    <property type="entry name" value="Tetracycline Repressor, domain 2"/>
    <property type="match status" value="1"/>
</dbReference>
<dbReference type="PANTHER" id="PTHR30055:SF175">
    <property type="entry name" value="HTH-TYPE TRANSCRIPTIONAL REPRESSOR KSTR2"/>
    <property type="match status" value="1"/>
</dbReference>
<sequence length="194" mass="21853">MGRPRSTDVQTLVDAAARVFERRGFAEATLQDVATEAGVSKPTVYQYVKSKQRLLEIIVEQVIYPLRDGIERIVDSPGDARAKIEAYVDLHVRSATRYTAYYQVLMADQHQLSAEGLRGYQDWARQVNRSLEHLLRQGIEQGVIRADIDVAVAVHLLNTTFTSVARWYRPSGRLNPDAVRDEVMKLLGGLLLDS</sequence>